<name>A0A0S3SKA2_PHAAN</name>
<reference evidence="1 2" key="1">
    <citation type="journal article" date="2015" name="Sci. Rep.">
        <title>The power of single molecule real-time sequencing technology in the de novo assembly of a eukaryotic genome.</title>
        <authorList>
            <person name="Sakai H."/>
            <person name="Naito K."/>
            <person name="Ogiso-Tanaka E."/>
            <person name="Takahashi Y."/>
            <person name="Iseki K."/>
            <person name="Muto C."/>
            <person name="Satou K."/>
            <person name="Teruya K."/>
            <person name="Shiroma A."/>
            <person name="Shimoji M."/>
            <person name="Hirano T."/>
            <person name="Itoh T."/>
            <person name="Kaga A."/>
            <person name="Tomooka N."/>
        </authorList>
    </citation>
    <scope>NUCLEOTIDE SEQUENCE [LARGE SCALE GENOMIC DNA]</scope>
    <source>
        <strain evidence="2">cv. Shumari</strain>
    </source>
</reference>
<accession>A0A0S3SKA2</accession>
<protein>
    <submittedName>
        <fullName evidence="1">Uncharacterized protein</fullName>
    </submittedName>
</protein>
<feature type="non-terminal residue" evidence="1">
    <location>
        <position position="72"/>
    </location>
</feature>
<evidence type="ECO:0000313" key="1">
    <source>
        <dbReference type="EMBL" id="BAT93217.1"/>
    </source>
</evidence>
<sequence length="72" mass="8058">MPKRTLPPCTTKRTDQRPRAVAATLLLHRFVIVAPPLPLHKVSACARKRRIFSPPTLSLFVSKEKGKKLQAS</sequence>
<dbReference type="AlphaFoldDB" id="A0A0S3SKA2"/>
<gene>
    <name evidence="1" type="primary">Vigan.07G214700</name>
    <name evidence="1" type="ORF">VIGAN_07214700</name>
</gene>
<keyword evidence="2" id="KW-1185">Reference proteome</keyword>
<proteinExistence type="predicted"/>
<dbReference type="Proteomes" id="UP000291084">
    <property type="component" value="Chromosome 7"/>
</dbReference>
<organism evidence="1 2">
    <name type="scientific">Vigna angularis var. angularis</name>
    <dbReference type="NCBI Taxonomy" id="157739"/>
    <lineage>
        <taxon>Eukaryota</taxon>
        <taxon>Viridiplantae</taxon>
        <taxon>Streptophyta</taxon>
        <taxon>Embryophyta</taxon>
        <taxon>Tracheophyta</taxon>
        <taxon>Spermatophyta</taxon>
        <taxon>Magnoliopsida</taxon>
        <taxon>eudicotyledons</taxon>
        <taxon>Gunneridae</taxon>
        <taxon>Pentapetalae</taxon>
        <taxon>rosids</taxon>
        <taxon>fabids</taxon>
        <taxon>Fabales</taxon>
        <taxon>Fabaceae</taxon>
        <taxon>Papilionoideae</taxon>
        <taxon>50 kb inversion clade</taxon>
        <taxon>NPAAA clade</taxon>
        <taxon>indigoferoid/millettioid clade</taxon>
        <taxon>Phaseoleae</taxon>
        <taxon>Vigna</taxon>
    </lineage>
</organism>
<dbReference type="EMBL" id="AP015040">
    <property type="protein sequence ID" value="BAT93217.1"/>
    <property type="molecule type" value="Genomic_DNA"/>
</dbReference>
<evidence type="ECO:0000313" key="2">
    <source>
        <dbReference type="Proteomes" id="UP000291084"/>
    </source>
</evidence>